<dbReference type="STRING" id="192904.SAMN04488514_101981"/>
<dbReference type="RefSeq" id="WP_317039830.1">
    <property type="nucleotide sequence ID" value="NZ_FNGV01000001.1"/>
</dbReference>
<evidence type="ECO:0000313" key="3">
    <source>
        <dbReference type="Proteomes" id="UP000199440"/>
    </source>
</evidence>
<dbReference type="InterPro" id="IPR012312">
    <property type="entry name" value="Hemerythrin-like"/>
</dbReference>
<feature type="domain" description="Hemerythrin-like" evidence="1">
    <location>
        <begin position="33"/>
        <end position="93"/>
    </location>
</feature>
<accession>A0A1G9KHC9</accession>
<organism evidence="2 3">
    <name type="scientific">Kriegella aquimaris</name>
    <dbReference type="NCBI Taxonomy" id="192904"/>
    <lineage>
        <taxon>Bacteria</taxon>
        <taxon>Pseudomonadati</taxon>
        <taxon>Bacteroidota</taxon>
        <taxon>Flavobacteriia</taxon>
        <taxon>Flavobacteriales</taxon>
        <taxon>Flavobacteriaceae</taxon>
        <taxon>Kriegella</taxon>
    </lineage>
</organism>
<name>A0A1G9KHC9_9FLAO</name>
<sequence length="154" mass="18655">MMEKTAPLKRKKELQGISHDHHQGLLLCWKIRTGFSKGIELTRIKRYADWFFKIHLMPHFELEEHYMFPILGKDNKLVKKALAEHRRLIRLFKDQEIHKSLANIEEELEKHIRFEERILFNEIQKIATPEQLNIISKLHNDEKFRDNSNDPFWT</sequence>
<proteinExistence type="predicted"/>
<dbReference type="Proteomes" id="UP000199440">
    <property type="component" value="Unassembled WGS sequence"/>
</dbReference>
<gene>
    <name evidence="2" type="ORF">SAMN04488514_101981</name>
</gene>
<evidence type="ECO:0000313" key="2">
    <source>
        <dbReference type="EMBL" id="SDL48763.1"/>
    </source>
</evidence>
<dbReference type="EMBL" id="FNGV01000001">
    <property type="protein sequence ID" value="SDL48763.1"/>
    <property type="molecule type" value="Genomic_DNA"/>
</dbReference>
<evidence type="ECO:0000259" key="1">
    <source>
        <dbReference type="Pfam" id="PF01814"/>
    </source>
</evidence>
<dbReference type="AlphaFoldDB" id="A0A1G9KHC9"/>
<dbReference type="Pfam" id="PF01814">
    <property type="entry name" value="Hemerythrin"/>
    <property type="match status" value="1"/>
</dbReference>
<reference evidence="2 3" key="1">
    <citation type="submission" date="2016-10" db="EMBL/GenBank/DDBJ databases">
        <authorList>
            <person name="de Groot N.N."/>
        </authorList>
    </citation>
    <scope>NUCLEOTIDE SEQUENCE [LARGE SCALE GENOMIC DNA]</scope>
    <source>
        <strain evidence="2 3">DSM 19886</strain>
    </source>
</reference>
<protein>
    <recommendedName>
        <fullName evidence="1">Hemerythrin-like domain-containing protein</fullName>
    </recommendedName>
</protein>
<keyword evidence="3" id="KW-1185">Reference proteome</keyword>